<keyword evidence="1" id="KW-1133">Transmembrane helix</keyword>
<dbReference type="OrthoDB" id="1495562at2"/>
<evidence type="ECO:0000313" key="2">
    <source>
        <dbReference type="EMBL" id="SCY95677.1"/>
    </source>
</evidence>
<feature type="transmembrane region" description="Helical" evidence="1">
    <location>
        <begin position="80"/>
        <end position="107"/>
    </location>
</feature>
<organism evidence="2 3">
    <name type="scientific">Flavobacterium caeni</name>
    <dbReference type="NCBI Taxonomy" id="490189"/>
    <lineage>
        <taxon>Bacteria</taxon>
        <taxon>Pseudomonadati</taxon>
        <taxon>Bacteroidota</taxon>
        <taxon>Flavobacteriia</taxon>
        <taxon>Flavobacteriales</taxon>
        <taxon>Flavobacteriaceae</taxon>
        <taxon>Flavobacterium</taxon>
    </lineage>
</organism>
<evidence type="ECO:0000256" key="1">
    <source>
        <dbReference type="SAM" id="Phobius"/>
    </source>
</evidence>
<dbReference type="Proteomes" id="UP000199354">
    <property type="component" value="Unassembled WGS sequence"/>
</dbReference>
<sequence length="108" mass="12097">METHDLKQSNRNKILWIAVLIVLNTLLYTMAMKGRTLPERLTTALAANLIGYNVIGLLLGTVVALFPYKNLGYAKKYLRASLLVILTLQIVMTVGLLLVLLMTFAGWY</sequence>
<gene>
    <name evidence="2" type="ORF">SAMN02927903_03091</name>
</gene>
<feature type="transmembrane region" description="Helical" evidence="1">
    <location>
        <begin position="12"/>
        <end position="30"/>
    </location>
</feature>
<reference evidence="2 3" key="1">
    <citation type="submission" date="2016-10" db="EMBL/GenBank/DDBJ databases">
        <authorList>
            <person name="de Groot N.N."/>
        </authorList>
    </citation>
    <scope>NUCLEOTIDE SEQUENCE [LARGE SCALE GENOMIC DNA]</scope>
    <source>
        <strain evidence="2 3">CGMCC 1.7031</strain>
    </source>
</reference>
<keyword evidence="1" id="KW-0472">Membrane</keyword>
<dbReference type="RefSeq" id="WP_091146455.1">
    <property type="nucleotide sequence ID" value="NZ_FMVF01000020.1"/>
</dbReference>
<keyword evidence="1" id="KW-0812">Transmembrane</keyword>
<protein>
    <submittedName>
        <fullName evidence="2">Uncharacterized protein</fullName>
    </submittedName>
</protein>
<proteinExistence type="predicted"/>
<dbReference type="EMBL" id="FMVF01000020">
    <property type="protein sequence ID" value="SCY95677.1"/>
    <property type="molecule type" value="Genomic_DNA"/>
</dbReference>
<name>A0A1G5K535_9FLAO</name>
<feature type="transmembrane region" description="Helical" evidence="1">
    <location>
        <begin position="50"/>
        <end position="68"/>
    </location>
</feature>
<dbReference type="STRING" id="490189.SAMN02927903_03091"/>
<evidence type="ECO:0000313" key="3">
    <source>
        <dbReference type="Proteomes" id="UP000199354"/>
    </source>
</evidence>
<accession>A0A1G5K535</accession>
<keyword evidence="3" id="KW-1185">Reference proteome</keyword>
<dbReference type="AlphaFoldDB" id="A0A1G5K535"/>